<evidence type="ECO:0000313" key="4">
    <source>
        <dbReference type="Proteomes" id="UP000008810"/>
    </source>
</evidence>
<evidence type="ECO:0000313" key="2">
    <source>
        <dbReference type="EMBL" id="PNT60614.1"/>
    </source>
</evidence>
<proteinExistence type="predicted"/>
<reference evidence="2 3" key="1">
    <citation type="journal article" date="2010" name="Nature">
        <title>Genome sequencing and analysis of the model grass Brachypodium distachyon.</title>
        <authorList>
            <consortium name="International Brachypodium Initiative"/>
        </authorList>
    </citation>
    <scope>NUCLEOTIDE SEQUENCE [LARGE SCALE GENOMIC DNA]</scope>
    <source>
        <strain evidence="2 3">Bd21</strain>
    </source>
</reference>
<sequence length="98" mass="10510">MGSCASRPRGFPKGEKPEVVDTPVSPKASAPVVMDKYAVIEAPLVNLSTPKAEDTKVNEELIPGISELPIPMVEDDDKNDREAIVIIKEVPVAAESQN</sequence>
<evidence type="ECO:0000313" key="3">
    <source>
        <dbReference type="EnsemblPlants" id="PNT60614"/>
    </source>
</evidence>
<feature type="region of interest" description="Disordered" evidence="1">
    <location>
        <begin position="1"/>
        <end position="23"/>
    </location>
</feature>
<dbReference type="Proteomes" id="UP000008810">
    <property type="component" value="Chromosome 5"/>
</dbReference>
<gene>
    <name evidence="2" type="ORF">BRADI_5g02265v3</name>
</gene>
<dbReference type="AlphaFoldDB" id="A0A2K2CF10"/>
<evidence type="ECO:0000256" key="1">
    <source>
        <dbReference type="SAM" id="MobiDB-lite"/>
    </source>
</evidence>
<organism evidence="2">
    <name type="scientific">Brachypodium distachyon</name>
    <name type="common">Purple false brome</name>
    <name type="synonym">Trachynia distachya</name>
    <dbReference type="NCBI Taxonomy" id="15368"/>
    <lineage>
        <taxon>Eukaryota</taxon>
        <taxon>Viridiplantae</taxon>
        <taxon>Streptophyta</taxon>
        <taxon>Embryophyta</taxon>
        <taxon>Tracheophyta</taxon>
        <taxon>Spermatophyta</taxon>
        <taxon>Magnoliopsida</taxon>
        <taxon>Liliopsida</taxon>
        <taxon>Poales</taxon>
        <taxon>Poaceae</taxon>
        <taxon>BOP clade</taxon>
        <taxon>Pooideae</taxon>
        <taxon>Stipodae</taxon>
        <taxon>Brachypodieae</taxon>
        <taxon>Brachypodium</taxon>
    </lineage>
</organism>
<keyword evidence="4" id="KW-1185">Reference proteome</keyword>
<name>A0A2K2CF10_BRADI</name>
<reference evidence="3" key="3">
    <citation type="submission" date="2018-08" db="UniProtKB">
        <authorList>
            <consortium name="EnsemblPlants"/>
        </authorList>
    </citation>
    <scope>IDENTIFICATION</scope>
    <source>
        <strain evidence="3">cv. Bd21</strain>
    </source>
</reference>
<dbReference type="Gramene" id="PNT60614">
    <property type="protein sequence ID" value="PNT60614"/>
    <property type="gene ID" value="BRADI_5g02265v3"/>
</dbReference>
<dbReference type="InParanoid" id="A0A2K2CF10"/>
<dbReference type="EMBL" id="CM000884">
    <property type="protein sequence ID" value="PNT60614.1"/>
    <property type="molecule type" value="Genomic_DNA"/>
</dbReference>
<dbReference type="EnsemblPlants" id="PNT60614">
    <property type="protein sequence ID" value="PNT60614"/>
    <property type="gene ID" value="BRADI_5g02265v3"/>
</dbReference>
<protein>
    <submittedName>
        <fullName evidence="2 3">Uncharacterized protein</fullName>
    </submittedName>
</protein>
<reference evidence="2" key="2">
    <citation type="submission" date="2017-06" db="EMBL/GenBank/DDBJ databases">
        <title>WGS assembly of Brachypodium distachyon.</title>
        <authorList>
            <consortium name="The International Brachypodium Initiative"/>
            <person name="Lucas S."/>
            <person name="Harmon-Smith M."/>
            <person name="Lail K."/>
            <person name="Tice H."/>
            <person name="Grimwood J."/>
            <person name="Bruce D."/>
            <person name="Barry K."/>
            <person name="Shu S."/>
            <person name="Lindquist E."/>
            <person name="Wang M."/>
            <person name="Pitluck S."/>
            <person name="Vogel J.P."/>
            <person name="Garvin D.F."/>
            <person name="Mockler T.C."/>
            <person name="Schmutz J."/>
            <person name="Rokhsar D."/>
            <person name="Bevan M.W."/>
        </authorList>
    </citation>
    <scope>NUCLEOTIDE SEQUENCE</scope>
    <source>
        <strain evidence="2">Bd21</strain>
    </source>
</reference>
<accession>A0A2K2CF10</accession>